<dbReference type="WBParaSite" id="ASIM_0001513001-mRNA-1">
    <property type="protein sequence ID" value="ASIM_0001513001-mRNA-1"/>
    <property type="gene ID" value="ASIM_0001513001"/>
</dbReference>
<feature type="region of interest" description="Disordered" evidence="2">
    <location>
        <begin position="319"/>
        <end position="340"/>
    </location>
</feature>
<name>A0A0M3K2I5_ANISI</name>
<evidence type="ECO:0000256" key="1">
    <source>
        <dbReference type="ARBA" id="ARBA00022737"/>
    </source>
</evidence>
<evidence type="ECO:0000256" key="2">
    <source>
        <dbReference type="SAM" id="MobiDB-lite"/>
    </source>
</evidence>
<dbReference type="PANTHER" id="PTHR24637:SF308">
    <property type="entry name" value="COL_CUTICLE_N DOMAIN-CONTAINING PROTEIN"/>
    <property type="match status" value="1"/>
</dbReference>
<feature type="compositionally biased region" description="Low complexity" evidence="2">
    <location>
        <begin position="266"/>
        <end position="278"/>
    </location>
</feature>
<feature type="domain" description="Nematode cuticle collagen N-terminal" evidence="3">
    <location>
        <begin position="12"/>
        <end position="64"/>
    </location>
</feature>
<proteinExistence type="predicted"/>
<sequence>MTMDMKKWTLQQVTNCAAIVCAVLILSSWLLATKLLLELNEFHDEVLIEMKTFKVVTDQSWDGIVEIERKILWMDAAENEETVFRSKRFSRMYARQQPECNCAFRSRKCARGPAGPQGEPGLDGELGEPGRNGRSGIPSLRRKIDRPKPVSTCIQCPAGLPGPLGQAGAIGSRGVPGKQGLCFSEQYQGLSGAQGDPGPPGEIGEMGPVGVAGGNFFKISIVPGRKGSPGPQGRPGEAGPPGEDNDNAISEAGTVGPMGPPGEPGQPGLDGPLGQAGDSGLPGSDAQYCGCPSRSVFLPFYKTSAAVFMPSSAFRGLSEAESESDTFSGSGFEVSLDESY</sequence>
<dbReference type="AlphaFoldDB" id="A0A0M3K2I5"/>
<dbReference type="Gene3D" id="1.20.5.320">
    <property type="entry name" value="6-Phosphogluconate Dehydrogenase, domain 3"/>
    <property type="match status" value="1"/>
</dbReference>
<dbReference type="EMBL" id="UYRR01031805">
    <property type="protein sequence ID" value="VDK52704.1"/>
    <property type="molecule type" value="Genomic_DNA"/>
</dbReference>
<dbReference type="Pfam" id="PF01484">
    <property type="entry name" value="Col_cuticle_N"/>
    <property type="match status" value="1"/>
</dbReference>
<dbReference type="GO" id="GO:0042302">
    <property type="term" value="F:structural constituent of cuticle"/>
    <property type="evidence" value="ECO:0007669"/>
    <property type="project" value="InterPro"/>
</dbReference>
<evidence type="ECO:0000313" key="6">
    <source>
        <dbReference type="WBParaSite" id="ASIM_0001513001-mRNA-1"/>
    </source>
</evidence>
<evidence type="ECO:0000313" key="4">
    <source>
        <dbReference type="EMBL" id="VDK52704.1"/>
    </source>
</evidence>
<gene>
    <name evidence="4" type="ORF">ASIM_LOCUS14540</name>
</gene>
<organism evidence="6">
    <name type="scientific">Anisakis simplex</name>
    <name type="common">Herring worm</name>
    <dbReference type="NCBI Taxonomy" id="6269"/>
    <lineage>
        <taxon>Eukaryota</taxon>
        <taxon>Metazoa</taxon>
        <taxon>Ecdysozoa</taxon>
        <taxon>Nematoda</taxon>
        <taxon>Chromadorea</taxon>
        <taxon>Rhabditida</taxon>
        <taxon>Spirurina</taxon>
        <taxon>Ascaridomorpha</taxon>
        <taxon>Ascaridoidea</taxon>
        <taxon>Anisakidae</taxon>
        <taxon>Anisakis</taxon>
        <taxon>Anisakis simplex complex</taxon>
    </lineage>
</organism>
<dbReference type="PANTHER" id="PTHR24637">
    <property type="entry name" value="COLLAGEN"/>
    <property type="match status" value="1"/>
</dbReference>
<dbReference type="Pfam" id="PF01391">
    <property type="entry name" value="Collagen"/>
    <property type="match status" value="2"/>
</dbReference>
<dbReference type="SMART" id="SM01088">
    <property type="entry name" value="Col_cuticle_N"/>
    <property type="match status" value="1"/>
</dbReference>
<feature type="region of interest" description="Disordered" evidence="2">
    <location>
        <begin position="220"/>
        <end position="282"/>
    </location>
</feature>
<feature type="region of interest" description="Disordered" evidence="2">
    <location>
        <begin position="110"/>
        <end position="143"/>
    </location>
</feature>
<evidence type="ECO:0000313" key="5">
    <source>
        <dbReference type="Proteomes" id="UP000267096"/>
    </source>
</evidence>
<dbReference type="Proteomes" id="UP000267096">
    <property type="component" value="Unassembled WGS sequence"/>
</dbReference>
<dbReference type="InterPro" id="IPR008160">
    <property type="entry name" value="Collagen"/>
</dbReference>
<accession>A0A0M3K2I5</accession>
<keyword evidence="5" id="KW-1185">Reference proteome</keyword>
<evidence type="ECO:0000259" key="3">
    <source>
        <dbReference type="SMART" id="SM01088"/>
    </source>
</evidence>
<keyword evidence="1" id="KW-0677">Repeat</keyword>
<protein>
    <submittedName>
        <fullName evidence="6">Col_cuticle_N domain-containing protein</fullName>
    </submittedName>
</protein>
<reference evidence="6" key="1">
    <citation type="submission" date="2017-02" db="UniProtKB">
        <authorList>
            <consortium name="WormBaseParasite"/>
        </authorList>
    </citation>
    <scope>IDENTIFICATION</scope>
</reference>
<reference evidence="4 5" key="2">
    <citation type="submission" date="2018-11" db="EMBL/GenBank/DDBJ databases">
        <authorList>
            <consortium name="Pathogen Informatics"/>
        </authorList>
    </citation>
    <scope>NUCLEOTIDE SEQUENCE [LARGE SCALE GENOMIC DNA]</scope>
</reference>
<dbReference type="InterPro" id="IPR002486">
    <property type="entry name" value="Col_cuticle_N"/>
</dbReference>